<protein>
    <submittedName>
        <fullName evidence="3">MAGE domain-containing protein</fullName>
    </submittedName>
</protein>
<evidence type="ECO:0000313" key="1">
    <source>
        <dbReference type="EMBL" id="VDP79359.1"/>
    </source>
</evidence>
<evidence type="ECO:0000313" key="3">
    <source>
        <dbReference type="WBParaSite" id="ECPE_0000680501-mRNA-1"/>
    </source>
</evidence>
<proteinExistence type="predicted"/>
<dbReference type="WBParaSite" id="ECPE_0000680501-mRNA-1">
    <property type="protein sequence ID" value="ECPE_0000680501-mRNA-1"/>
    <property type="gene ID" value="ECPE_0000680501"/>
</dbReference>
<sequence>MHIVDSRHKTGMEDTKRLIFEFLRVKDDDATYGLRASKIFDSYPNDLKEIFNRLKLTAKDLPDISLHSSFNGQYELVVAAGVNQELSDEKMLVPDYLAKLTPSLVPLFVGALTMSAFTSGHKEWDYALAAFAVAVNGLIGMYRSGEEIIKDGDWEFTSAYPSAEDLKKLSLKVRDEKVKVQRLAAIVVTTKIIWWNTNHHIGGDGLPPIFKYLGFSDVSGVSRLHTAI</sequence>
<accession>A0A183AIK7</accession>
<keyword evidence="2" id="KW-1185">Reference proteome</keyword>
<dbReference type="EMBL" id="UZAN01043834">
    <property type="protein sequence ID" value="VDP79359.1"/>
    <property type="molecule type" value="Genomic_DNA"/>
</dbReference>
<organism evidence="3">
    <name type="scientific">Echinostoma caproni</name>
    <dbReference type="NCBI Taxonomy" id="27848"/>
    <lineage>
        <taxon>Eukaryota</taxon>
        <taxon>Metazoa</taxon>
        <taxon>Spiralia</taxon>
        <taxon>Lophotrochozoa</taxon>
        <taxon>Platyhelminthes</taxon>
        <taxon>Trematoda</taxon>
        <taxon>Digenea</taxon>
        <taxon>Plagiorchiida</taxon>
        <taxon>Echinostomata</taxon>
        <taxon>Echinostomatoidea</taxon>
        <taxon>Echinostomatidae</taxon>
        <taxon>Echinostoma</taxon>
    </lineage>
</organism>
<dbReference type="AlphaFoldDB" id="A0A183AIK7"/>
<gene>
    <name evidence="1" type="ORF">ECPE_LOCUS6792</name>
</gene>
<dbReference type="Proteomes" id="UP000272942">
    <property type="component" value="Unassembled WGS sequence"/>
</dbReference>
<reference evidence="3" key="1">
    <citation type="submission" date="2016-06" db="UniProtKB">
        <authorList>
            <consortium name="WormBaseParasite"/>
        </authorList>
    </citation>
    <scope>IDENTIFICATION</scope>
</reference>
<name>A0A183AIK7_9TREM</name>
<evidence type="ECO:0000313" key="2">
    <source>
        <dbReference type="Proteomes" id="UP000272942"/>
    </source>
</evidence>
<reference evidence="1 2" key="2">
    <citation type="submission" date="2018-11" db="EMBL/GenBank/DDBJ databases">
        <authorList>
            <consortium name="Pathogen Informatics"/>
        </authorList>
    </citation>
    <scope>NUCLEOTIDE SEQUENCE [LARGE SCALE GENOMIC DNA]</scope>
    <source>
        <strain evidence="1 2">Egypt</strain>
    </source>
</reference>